<feature type="transmembrane region" description="Helical" evidence="1">
    <location>
        <begin position="126"/>
        <end position="148"/>
    </location>
</feature>
<reference evidence="2 3" key="1">
    <citation type="submission" date="2019-02" db="EMBL/GenBank/DDBJ databases">
        <title>Pseudomonas spp from wheat grain.</title>
        <authorList>
            <person name="Cho G.-S."/>
            <person name="Franz C.M.A.P."/>
        </authorList>
    </citation>
    <scope>NUCLEOTIDE SEQUENCE [LARGE SCALE GENOMIC DNA]</scope>
    <source>
        <strain evidence="2 3">133NRW</strain>
    </source>
</reference>
<evidence type="ECO:0000256" key="1">
    <source>
        <dbReference type="SAM" id="Phobius"/>
    </source>
</evidence>
<feature type="transmembrane region" description="Helical" evidence="1">
    <location>
        <begin position="12"/>
        <end position="36"/>
    </location>
</feature>
<evidence type="ECO:0000313" key="3">
    <source>
        <dbReference type="Proteomes" id="UP000293369"/>
    </source>
</evidence>
<proteinExistence type="predicted"/>
<dbReference type="AlphaFoldDB" id="A0A4Q7D6Z0"/>
<sequence>MRFNMYPSIKVFFAFLLIPFFAGLAAVPFMLISIIVTVVENSSLIGEVRGGEVFSLFITVPLMAQLVFFIPALGFAISLILIKPKGGFKAYLVISIVGAFVSSIWMLGVIFFFISKVEGYQIARNIFPMVLSFLLGGSATWVAAYCFLPQRLPRE</sequence>
<feature type="transmembrane region" description="Helical" evidence="1">
    <location>
        <begin position="91"/>
        <end position="114"/>
    </location>
</feature>
<keyword evidence="1" id="KW-1133">Transmembrane helix</keyword>
<dbReference type="Proteomes" id="UP000293369">
    <property type="component" value="Unassembled WGS sequence"/>
</dbReference>
<comment type="caution">
    <text evidence="2">The sequence shown here is derived from an EMBL/GenBank/DDBJ whole genome shotgun (WGS) entry which is preliminary data.</text>
</comment>
<protein>
    <submittedName>
        <fullName evidence="2">Uncharacterized protein</fullName>
    </submittedName>
</protein>
<feature type="transmembrane region" description="Helical" evidence="1">
    <location>
        <begin position="56"/>
        <end position="82"/>
    </location>
</feature>
<keyword evidence="1" id="KW-0472">Membrane</keyword>
<keyword evidence="1" id="KW-0812">Transmembrane</keyword>
<dbReference type="RefSeq" id="WP_065893855.1">
    <property type="nucleotide sequence ID" value="NZ_SGFE01000012.1"/>
</dbReference>
<name>A0A4Q7D6Z0_9PSED</name>
<dbReference type="EMBL" id="SGFE01000012">
    <property type="protein sequence ID" value="RZI32299.1"/>
    <property type="molecule type" value="Genomic_DNA"/>
</dbReference>
<accession>A0A4Q7D6Z0</accession>
<organism evidence="2 3">
    <name type="scientific">Pseudomonas orientalis</name>
    <dbReference type="NCBI Taxonomy" id="76758"/>
    <lineage>
        <taxon>Bacteria</taxon>
        <taxon>Pseudomonadati</taxon>
        <taxon>Pseudomonadota</taxon>
        <taxon>Gammaproteobacteria</taxon>
        <taxon>Pseudomonadales</taxon>
        <taxon>Pseudomonadaceae</taxon>
        <taxon>Pseudomonas</taxon>
    </lineage>
</organism>
<gene>
    <name evidence="2" type="ORF">EUX57_08030</name>
</gene>
<evidence type="ECO:0000313" key="2">
    <source>
        <dbReference type="EMBL" id="RZI32299.1"/>
    </source>
</evidence>